<dbReference type="InterPro" id="IPR011951">
    <property type="entry name" value="HAD-SF_hydro_IA_YjjG/PynA"/>
</dbReference>
<dbReference type="PANTHER" id="PTHR47478:SF1">
    <property type="entry name" value="PYRIMIDINE 5'-NUCLEOTIDASE YJJG"/>
    <property type="match status" value="1"/>
</dbReference>
<protein>
    <submittedName>
        <fullName evidence="1">5'-nucleotidase YjjG</fullName>
    </submittedName>
</protein>
<proteinExistence type="predicted"/>
<accession>A0A2H4UFU0</accession>
<dbReference type="SFLD" id="SFLDS00003">
    <property type="entry name" value="Haloacid_Dehalogenase"/>
    <property type="match status" value="1"/>
</dbReference>
<evidence type="ECO:0000313" key="1">
    <source>
        <dbReference type="EMBL" id="ATZ72110.1"/>
    </source>
</evidence>
<dbReference type="PANTHER" id="PTHR47478">
    <property type="match status" value="1"/>
</dbReference>
<name>A0A2H4UFU0_STAXY</name>
<dbReference type="SFLD" id="SFLDG01129">
    <property type="entry name" value="C1.5:_HAD__Beta-PGM__Phosphata"/>
    <property type="match status" value="1"/>
</dbReference>
<dbReference type="InterPro" id="IPR052550">
    <property type="entry name" value="Pyrimidine_5'-ntase_YjjG"/>
</dbReference>
<dbReference type="AlphaFoldDB" id="A0A2H4UFU0"/>
<dbReference type="GO" id="GO:0008253">
    <property type="term" value="F:5'-nucleotidase activity"/>
    <property type="evidence" value="ECO:0007669"/>
    <property type="project" value="InterPro"/>
</dbReference>
<dbReference type="Gene3D" id="1.10.150.240">
    <property type="entry name" value="Putative phosphatase, domain 2"/>
    <property type="match status" value="1"/>
</dbReference>
<dbReference type="NCBIfam" id="TIGR02254">
    <property type="entry name" value="YjjG_YfnB"/>
    <property type="match status" value="1"/>
</dbReference>
<sequence length="228" mass="26627">MTIKNLLIDFDDTLVDFHDAETFAFDKLTKNYNLKTNKEDLEVFMKVNQAHWDAFQKNELTKDEVLSKRFEAYFKLHDLVIDGVEADFIFRDELANAPIKHFTNTVETLDTLKDNYDLYIVTNGVLETQERRIEKTNIGHWFKGVFVSEQTGYQKPMPEFFDYVFDKIGEEKRKESMIIGDSVTSDILGGKNAEITTCWFNPRKNVNETTIRPDYTISSLDEIVVHIQ</sequence>
<dbReference type="Pfam" id="PF00702">
    <property type="entry name" value="Hydrolase"/>
    <property type="match status" value="1"/>
</dbReference>
<organism evidence="1">
    <name type="scientific">Staphylococcus xylosus</name>
    <dbReference type="NCBI Taxonomy" id="1288"/>
    <lineage>
        <taxon>Bacteria</taxon>
        <taxon>Bacillati</taxon>
        <taxon>Bacillota</taxon>
        <taxon>Bacilli</taxon>
        <taxon>Bacillales</taxon>
        <taxon>Staphylococcaceae</taxon>
        <taxon>Staphylococcus</taxon>
    </lineage>
</organism>
<dbReference type="InterPro" id="IPR023198">
    <property type="entry name" value="PGP-like_dom2"/>
</dbReference>
<dbReference type="EMBL" id="MG557992">
    <property type="protein sequence ID" value="ATZ72110.1"/>
    <property type="molecule type" value="Genomic_DNA"/>
</dbReference>
<dbReference type="InterPro" id="IPR023214">
    <property type="entry name" value="HAD_sf"/>
</dbReference>
<reference evidence="1" key="1">
    <citation type="submission" date="2017-11" db="EMBL/GenBank/DDBJ databases">
        <title>Characterization of MphC-encoding regions from staphylococci of animal origin.</title>
        <authorList>
            <person name="Papagiannitsis C.C."/>
            <person name="Petinaki E."/>
        </authorList>
    </citation>
    <scope>NUCLEOTIDE SEQUENCE</scope>
    <source>
        <strain evidence="1">Sxy-228lar</strain>
    </source>
</reference>
<dbReference type="InterPro" id="IPR006439">
    <property type="entry name" value="HAD-SF_hydro_IA"/>
</dbReference>
<dbReference type="NCBIfam" id="TIGR01549">
    <property type="entry name" value="HAD-SF-IA-v1"/>
    <property type="match status" value="1"/>
</dbReference>
<dbReference type="InterPro" id="IPR036412">
    <property type="entry name" value="HAD-like_sf"/>
</dbReference>
<dbReference type="Gene3D" id="3.40.50.1000">
    <property type="entry name" value="HAD superfamily/HAD-like"/>
    <property type="match status" value="1"/>
</dbReference>
<dbReference type="SUPFAM" id="SSF56784">
    <property type="entry name" value="HAD-like"/>
    <property type="match status" value="1"/>
</dbReference>